<keyword evidence="3 5" id="KW-1133">Transmembrane helix</keyword>
<reference evidence="6 7" key="1">
    <citation type="submission" date="2019-08" db="EMBL/GenBank/DDBJ databases">
        <title>Parahaliea maris sp. nov., isolated from the surface seawater.</title>
        <authorList>
            <person name="Liu Y."/>
        </authorList>
    </citation>
    <scope>NUCLEOTIDE SEQUENCE [LARGE SCALE GENOMIC DNA]</scope>
    <source>
        <strain evidence="6 7">HSLHS9</strain>
    </source>
</reference>
<keyword evidence="7" id="KW-1185">Reference proteome</keyword>
<evidence type="ECO:0000256" key="2">
    <source>
        <dbReference type="ARBA" id="ARBA00022692"/>
    </source>
</evidence>
<dbReference type="SUPFAM" id="SSF161084">
    <property type="entry name" value="MAPEG domain-like"/>
    <property type="match status" value="1"/>
</dbReference>
<keyword evidence="2 5" id="KW-0812">Transmembrane</keyword>
<name>A0A5C8ZWT4_9GAMM</name>
<accession>A0A5C8ZWT4</accession>
<evidence type="ECO:0000313" key="6">
    <source>
        <dbReference type="EMBL" id="TXS92918.1"/>
    </source>
</evidence>
<proteinExistence type="predicted"/>
<comment type="caution">
    <text evidence="6">The sequence shown here is derived from an EMBL/GenBank/DDBJ whole genome shotgun (WGS) entry which is preliminary data.</text>
</comment>
<dbReference type="Proteomes" id="UP000321039">
    <property type="component" value="Unassembled WGS sequence"/>
</dbReference>
<organism evidence="6 7">
    <name type="scientific">Parahaliea maris</name>
    <dbReference type="NCBI Taxonomy" id="2716870"/>
    <lineage>
        <taxon>Bacteria</taxon>
        <taxon>Pseudomonadati</taxon>
        <taxon>Pseudomonadota</taxon>
        <taxon>Gammaproteobacteria</taxon>
        <taxon>Cellvibrionales</taxon>
        <taxon>Halieaceae</taxon>
        <taxon>Parahaliea</taxon>
    </lineage>
</organism>
<keyword evidence="4 5" id="KW-0472">Membrane</keyword>
<evidence type="ECO:0000256" key="1">
    <source>
        <dbReference type="ARBA" id="ARBA00004370"/>
    </source>
</evidence>
<evidence type="ECO:0000313" key="7">
    <source>
        <dbReference type="Proteomes" id="UP000321039"/>
    </source>
</evidence>
<feature type="transmembrane region" description="Helical" evidence="5">
    <location>
        <begin position="108"/>
        <end position="130"/>
    </location>
</feature>
<sequence>MSVPLFCIALLGLLVILLGFRVSLARASSNTVYGGEIDPVSPLYKAQRAHGNTVEYAPILAIMMLALAQAPQPGWVLWSMILATFFRYLFAAGILFPATMAKPNPMRFIGALGTYLTGISLAVALVIQAVNT</sequence>
<evidence type="ECO:0000256" key="3">
    <source>
        <dbReference type="ARBA" id="ARBA00022989"/>
    </source>
</evidence>
<comment type="subcellular location">
    <subcellularLocation>
        <location evidence="1">Membrane</location>
    </subcellularLocation>
</comment>
<dbReference type="InterPro" id="IPR001129">
    <property type="entry name" value="Membr-assoc_MAPEG"/>
</dbReference>
<evidence type="ECO:0000256" key="5">
    <source>
        <dbReference type="SAM" id="Phobius"/>
    </source>
</evidence>
<dbReference type="AlphaFoldDB" id="A0A5C8ZWT4"/>
<gene>
    <name evidence="6" type="ORF">FV139_13230</name>
</gene>
<feature type="transmembrane region" description="Helical" evidence="5">
    <location>
        <begin position="75"/>
        <end position="96"/>
    </location>
</feature>
<dbReference type="GO" id="GO:0016020">
    <property type="term" value="C:membrane"/>
    <property type="evidence" value="ECO:0007669"/>
    <property type="project" value="UniProtKB-SubCell"/>
</dbReference>
<evidence type="ECO:0000256" key="4">
    <source>
        <dbReference type="ARBA" id="ARBA00023136"/>
    </source>
</evidence>
<dbReference type="InterPro" id="IPR023352">
    <property type="entry name" value="MAPEG-like_dom_sf"/>
</dbReference>
<protein>
    <submittedName>
        <fullName evidence="6">MAPEG family protein</fullName>
    </submittedName>
</protein>
<dbReference type="EMBL" id="VRZA01000004">
    <property type="protein sequence ID" value="TXS92918.1"/>
    <property type="molecule type" value="Genomic_DNA"/>
</dbReference>
<dbReference type="Gene3D" id="1.20.120.550">
    <property type="entry name" value="Membrane associated eicosanoid/glutathione metabolism-like domain"/>
    <property type="match status" value="1"/>
</dbReference>
<dbReference type="RefSeq" id="WP_148068920.1">
    <property type="nucleotide sequence ID" value="NZ_VRZA01000004.1"/>
</dbReference>
<dbReference type="Pfam" id="PF01124">
    <property type="entry name" value="MAPEG"/>
    <property type="match status" value="1"/>
</dbReference>